<proteinExistence type="predicted"/>
<sequence>MPGYIGTSINDGPGCLMLRCPDPSYGAAIDQDMINFLVSDEDKDKVDQVYKEFPDSGEAPFPPKSSKENSVVVKRDLISHNDVEKKVYTLLKRQSGWESEP</sequence>
<organism evidence="1 2">
    <name type="scientific">Vicia faba</name>
    <name type="common">Broad bean</name>
    <name type="synonym">Faba vulgaris</name>
    <dbReference type="NCBI Taxonomy" id="3906"/>
    <lineage>
        <taxon>Eukaryota</taxon>
        <taxon>Viridiplantae</taxon>
        <taxon>Streptophyta</taxon>
        <taxon>Embryophyta</taxon>
        <taxon>Tracheophyta</taxon>
        <taxon>Spermatophyta</taxon>
        <taxon>Magnoliopsida</taxon>
        <taxon>eudicotyledons</taxon>
        <taxon>Gunneridae</taxon>
        <taxon>Pentapetalae</taxon>
        <taxon>rosids</taxon>
        <taxon>fabids</taxon>
        <taxon>Fabales</taxon>
        <taxon>Fabaceae</taxon>
        <taxon>Papilionoideae</taxon>
        <taxon>50 kb inversion clade</taxon>
        <taxon>NPAAA clade</taxon>
        <taxon>Hologalegina</taxon>
        <taxon>IRL clade</taxon>
        <taxon>Fabeae</taxon>
        <taxon>Vicia</taxon>
    </lineage>
</organism>
<keyword evidence="2" id="KW-1185">Reference proteome</keyword>
<name>A0AAV0ZER1_VICFA</name>
<gene>
    <name evidence="1" type="ORF">VFH_II066040</name>
</gene>
<dbReference type="AlphaFoldDB" id="A0AAV0ZER1"/>
<evidence type="ECO:0000313" key="1">
    <source>
        <dbReference type="EMBL" id="CAI8597110.1"/>
    </source>
</evidence>
<dbReference type="EMBL" id="OX451737">
    <property type="protein sequence ID" value="CAI8597110.1"/>
    <property type="molecule type" value="Genomic_DNA"/>
</dbReference>
<dbReference type="Proteomes" id="UP001157006">
    <property type="component" value="Chromosome 2"/>
</dbReference>
<accession>A0AAV0ZER1</accession>
<protein>
    <submittedName>
        <fullName evidence="1">Uncharacterized protein</fullName>
    </submittedName>
</protein>
<reference evidence="1 2" key="1">
    <citation type="submission" date="2023-01" db="EMBL/GenBank/DDBJ databases">
        <authorList>
            <person name="Kreplak J."/>
        </authorList>
    </citation>
    <scope>NUCLEOTIDE SEQUENCE [LARGE SCALE GENOMIC DNA]</scope>
</reference>
<evidence type="ECO:0000313" key="2">
    <source>
        <dbReference type="Proteomes" id="UP001157006"/>
    </source>
</evidence>